<name>A0A8J8MSF9_9RHOB</name>
<accession>A0A8J8MSF9</accession>
<dbReference type="SUPFAM" id="SSF101801">
    <property type="entry name" value="Surface presentation of antigens (SPOA)"/>
    <property type="match status" value="1"/>
</dbReference>
<dbReference type="Gene3D" id="2.30.330.10">
    <property type="entry name" value="SpoA-like"/>
    <property type="match status" value="1"/>
</dbReference>
<dbReference type="InterPro" id="IPR001543">
    <property type="entry name" value="FliN-like_C"/>
</dbReference>
<reference evidence="2" key="1">
    <citation type="submission" date="2020-01" db="EMBL/GenBank/DDBJ databases">
        <authorList>
            <person name="Yang Y."/>
            <person name="Kwon Y.M."/>
        </authorList>
    </citation>
    <scope>NUCLEOTIDE SEQUENCE</scope>
    <source>
        <strain evidence="2">PG104</strain>
    </source>
</reference>
<dbReference type="RefSeq" id="WP_211784789.1">
    <property type="nucleotide sequence ID" value="NZ_CP047289.1"/>
</dbReference>
<evidence type="ECO:0000259" key="1">
    <source>
        <dbReference type="Pfam" id="PF01052"/>
    </source>
</evidence>
<dbReference type="EMBL" id="CP047289">
    <property type="protein sequence ID" value="QUS35541.1"/>
    <property type="molecule type" value="Genomic_DNA"/>
</dbReference>
<gene>
    <name evidence="2" type="ORF">GR316_04185</name>
</gene>
<protein>
    <recommendedName>
        <fullName evidence="1">Flagellar motor switch protein FliN-like C-terminal domain-containing protein</fullName>
    </recommendedName>
</protein>
<dbReference type="Pfam" id="PF01052">
    <property type="entry name" value="FliMN_C"/>
    <property type="match status" value="1"/>
</dbReference>
<proteinExistence type="predicted"/>
<evidence type="ECO:0000313" key="2">
    <source>
        <dbReference type="EMBL" id="QUS35541.1"/>
    </source>
</evidence>
<feature type="domain" description="Flagellar motor switch protein FliN-like C-terminal" evidence="1">
    <location>
        <begin position="181"/>
        <end position="247"/>
    </location>
</feature>
<dbReference type="KEGG" id="fap:GR316_04185"/>
<keyword evidence="3" id="KW-1185">Reference proteome</keyword>
<organism evidence="2 3">
    <name type="scientific">Falsirhodobacter algicola</name>
    <dbReference type="NCBI Taxonomy" id="2692330"/>
    <lineage>
        <taxon>Bacteria</taxon>
        <taxon>Pseudomonadati</taxon>
        <taxon>Pseudomonadota</taxon>
        <taxon>Alphaproteobacteria</taxon>
        <taxon>Rhodobacterales</taxon>
        <taxon>Paracoccaceae</taxon>
        <taxon>Falsirhodobacter</taxon>
    </lineage>
</organism>
<dbReference type="Proteomes" id="UP000679284">
    <property type="component" value="Chromosome"/>
</dbReference>
<dbReference type="InterPro" id="IPR036429">
    <property type="entry name" value="SpoA-like_sf"/>
</dbReference>
<evidence type="ECO:0000313" key="3">
    <source>
        <dbReference type="Proteomes" id="UP000679284"/>
    </source>
</evidence>
<dbReference type="AlphaFoldDB" id="A0A8J8MSF9"/>
<sequence>MTVLRKLTARRPEEDGVLRDAVMQAAQALRLDLRIDAAACRDISAEELETGEGDLLIPLRGPTGAGALRLGQDLVAALVELRIKGRCAAQPAPGRTPTRTDVLLASDFIAALLEGMGEGAAHAGDHLDGVPLSAHLGTGRLQLRQVTVSFAGGARSSEVGIALPEGTRAGQEDFAERLSARVLDSDVPLTAVLHRMTLPLSAVLRLERDQVLPLSDAGTDRIGLDAGGRTVGQGQLGQQRGMRAVRLAGG</sequence>